<dbReference type="InterPro" id="IPR003660">
    <property type="entry name" value="HAMP_dom"/>
</dbReference>
<dbReference type="EMBL" id="DRKP01000015">
    <property type="protein sequence ID" value="HEB95053.1"/>
    <property type="molecule type" value="Genomic_DNA"/>
</dbReference>
<dbReference type="PROSITE" id="PS50885">
    <property type="entry name" value="HAMP"/>
    <property type="match status" value="1"/>
</dbReference>
<dbReference type="Pfam" id="PF00672">
    <property type="entry name" value="HAMP"/>
    <property type="match status" value="1"/>
</dbReference>
<dbReference type="AlphaFoldDB" id="A0A831RKF8"/>
<dbReference type="GO" id="GO:0016020">
    <property type="term" value="C:membrane"/>
    <property type="evidence" value="ECO:0007669"/>
    <property type="project" value="InterPro"/>
</dbReference>
<dbReference type="InterPro" id="IPR001054">
    <property type="entry name" value="A/G_cyclase"/>
</dbReference>
<dbReference type="PROSITE" id="PS50125">
    <property type="entry name" value="GUANYLATE_CYCLASE_2"/>
    <property type="match status" value="1"/>
</dbReference>
<dbReference type="PANTHER" id="PTHR43081">
    <property type="entry name" value="ADENYLATE CYCLASE, TERMINAL-DIFFERENTIATION SPECIFIC-RELATED"/>
    <property type="match status" value="1"/>
</dbReference>
<evidence type="ECO:0000313" key="4">
    <source>
        <dbReference type="EMBL" id="HEB95053.1"/>
    </source>
</evidence>
<dbReference type="Gene3D" id="6.10.340.10">
    <property type="match status" value="1"/>
</dbReference>
<keyword evidence="1" id="KW-1133">Transmembrane helix</keyword>
<feature type="domain" description="Guanylate cyclase" evidence="2">
    <location>
        <begin position="303"/>
        <end position="435"/>
    </location>
</feature>
<feature type="transmembrane region" description="Helical" evidence="1">
    <location>
        <begin position="193"/>
        <end position="216"/>
    </location>
</feature>
<gene>
    <name evidence="4" type="ORF">ENI96_01320</name>
</gene>
<dbReference type="GO" id="GO:0009190">
    <property type="term" value="P:cyclic nucleotide biosynthetic process"/>
    <property type="evidence" value="ECO:0007669"/>
    <property type="project" value="InterPro"/>
</dbReference>
<keyword evidence="1" id="KW-0812">Transmembrane</keyword>
<protein>
    <submittedName>
        <fullName evidence="4">HAMP domain-containing protein</fullName>
    </submittedName>
</protein>
<dbReference type="SUPFAM" id="SSF158472">
    <property type="entry name" value="HAMP domain-like"/>
    <property type="match status" value="1"/>
</dbReference>
<evidence type="ECO:0000259" key="3">
    <source>
        <dbReference type="PROSITE" id="PS50885"/>
    </source>
</evidence>
<dbReference type="InterPro" id="IPR050697">
    <property type="entry name" value="Adenylyl/Guanylyl_Cyclase_3/4"/>
</dbReference>
<dbReference type="SMART" id="SM00044">
    <property type="entry name" value="CYCc"/>
    <property type="match status" value="1"/>
</dbReference>
<organism evidence="4">
    <name type="scientific">Sedimenticola thiotaurini</name>
    <dbReference type="NCBI Taxonomy" id="1543721"/>
    <lineage>
        <taxon>Bacteria</taxon>
        <taxon>Pseudomonadati</taxon>
        <taxon>Pseudomonadota</taxon>
        <taxon>Gammaproteobacteria</taxon>
        <taxon>Chromatiales</taxon>
        <taxon>Sedimenticolaceae</taxon>
        <taxon>Sedimenticola</taxon>
    </lineage>
</organism>
<dbReference type="Gene3D" id="3.30.70.1230">
    <property type="entry name" value="Nucleotide cyclase"/>
    <property type="match status" value="1"/>
</dbReference>
<dbReference type="CDD" id="cd07302">
    <property type="entry name" value="CHD"/>
    <property type="match status" value="1"/>
</dbReference>
<name>A0A831RKF8_9GAMM</name>
<dbReference type="CDD" id="cd06225">
    <property type="entry name" value="HAMP"/>
    <property type="match status" value="1"/>
</dbReference>
<dbReference type="SUPFAM" id="SSF55073">
    <property type="entry name" value="Nucleotide cyclase"/>
    <property type="match status" value="1"/>
</dbReference>
<dbReference type="GO" id="GO:0035556">
    <property type="term" value="P:intracellular signal transduction"/>
    <property type="evidence" value="ECO:0007669"/>
    <property type="project" value="InterPro"/>
</dbReference>
<reference evidence="4" key="1">
    <citation type="journal article" date="2020" name="mSystems">
        <title>Genome- and Community-Level Interaction Insights into Carbon Utilization and Element Cycling Functions of Hydrothermarchaeota in Hydrothermal Sediment.</title>
        <authorList>
            <person name="Zhou Z."/>
            <person name="Liu Y."/>
            <person name="Xu W."/>
            <person name="Pan J."/>
            <person name="Luo Z.H."/>
            <person name="Li M."/>
        </authorList>
    </citation>
    <scope>NUCLEOTIDE SEQUENCE [LARGE SCALE GENOMIC DNA]</scope>
    <source>
        <strain evidence="4">HyVt-443</strain>
    </source>
</reference>
<dbReference type="SMART" id="SM00304">
    <property type="entry name" value="HAMP"/>
    <property type="match status" value="1"/>
</dbReference>
<dbReference type="Proteomes" id="UP000886251">
    <property type="component" value="Unassembled WGS sequence"/>
</dbReference>
<keyword evidence="1" id="KW-0472">Membrane</keyword>
<feature type="transmembrane region" description="Helical" evidence="1">
    <location>
        <begin position="43"/>
        <end position="63"/>
    </location>
</feature>
<comment type="caution">
    <text evidence="4">The sequence shown here is derived from an EMBL/GenBank/DDBJ whole genome shotgun (WGS) entry which is preliminary data.</text>
</comment>
<dbReference type="Pfam" id="PF00211">
    <property type="entry name" value="Guanylate_cyc"/>
    <property type="match status" value="1"/>
</dbReference>
<feature type="domain" description="HAMP" evidence="3">
    <location>
        <begin position="217"/>
        <end position="269"/>
    </location>
</feature>
<dbReference type="GO" id="GO:0004016">
    <property type="term" value="F:adenylate cyclase activity"/>
    <property type="evidence" value="ECO:0007669"/>
    <property type="project" value="UniProtKB-ARBA"/>
</dbReference>
<evidence type="ECO:0000256" key="1">
    <source>
        <dbReference type="SAM" id="Phobius"/>
    </source>
</evidence>
<dbReference type="InterPro" id="IPR029787">
    <property type="entry name" value="Nucleotide_cyclase"/>
</dbReference>
<proteinExistence type="predicted"/>
<accession>A0A831RKF8</accession>
<dbReference type="PANTHER" id="PTHR43081:SF1">
    <property type="entry name" value="ADENYLATE CYCLASE, TERMINAL-DIFFERENTIATION SPECIFIC"/>
    <property type="match status" value="1"/>
</dbReference>
<evidence type="ECO:0000259" key="2">
    <source>
        <dbReference type="PROSITE" id="PS50125"/>
    </source>
</evidence>
<sequence>MDPGIIRDSNPAMTATETAAADACAREATATSHRYAIPLALRWALYISGLVVLVMVVLGWFLISQQQKSYRHQTDLLGEMIIDQFARAASEPLVAGDLLSLEVLVSQQEKNALILGMQLLDLDGRPLASAGRIPVGLNNPLGSSSPDGGSASLVTGDGSAITYIKPVLFQRTAVGQALVSIDRRPLERNLQRLIRALVATTIGLIILGSLLAYPLARRLCRPIHQLVQVGEAIDRGEAGILEEHQRRDEIGQVLTSFRRMAEGLEQKRHVERTLSRYLSPSVAEKVLSSPDGHRLPGTMTEGSVLFCDIVGFTELSERLEPDQVASLLNEYFHYFSLAASSSHGTVDKFIGDCIMIVFGVPDADEHHALHAFTCALLIQSIAEEINRQRQAAGETTVLFRIGINSGRMLAGNLGGEERVQYTVIGDTVNLASRICGLAEPGGILLTHMAASQPGMEGLTRPSPMGGVRLRGSRRNVIPHEVDPGGFSDLELIQEGMEIILRSREAPS</sequence>